<comment type="subunit">
    <text evidence="6">Homodimer.</text>
</comment>
<comment type="function">
    <text evidence="6">Catalyzes the thiamine diphosphate-dependent decarboxylation of 2-oxoglutarate and the subsequent addition of the resulting succinic semialdehyde-thiamine pyrophosphate anion to isochorismate to yield 2-succinyl-5-enolpyruvyl-6-hydroxy-3-cyclohexene-1-carboxylate (SEPHCHC).</text>
</comment>
<comment type="caution">
    <text evidence="9">The sequence shown here is derived from an EMBL/GenBank/DDBJ whole genome shotgun (WGS) entry which is preliminary data.</text>
</comment>
<proteinExistence type="inferred from homology"/>
<dbReference type="Pfam" id="PF02775">
    <property type="entry name" value="TPP_enzyme_C"/>
    <property type="match status" value="1"/>
</dbReference>
<evidence type="ECO:0000313" key="10">
    <source>
        <dbReference type="Proteomes" id="UP000182771"/>
    </source>
</evidence>
<evidence type="ECO:0000256" key="4">
    <source>
        <dbReference type="ARBA" id="ARBA00023052"/>
    </source>
</evidence>
<dbReference type="CDD" id="cd07037">
    <property type="entry name" value="TPP_PYR_MenD"/>
    <property type="match status" value="1"/>
</dbReference>
<evidence type="ECO:0000259" key="8">
    <source>
        <dbReference type="Pfam" id="PF02776"/>
    </source>
</evidence>
<evidence type="ECO:0000256" key="1">
    <source>
        <dbReference type="ARBA" id="ARBA00022679"/>
    </source>
</evidence>
<dbReference type="PIRSF" id="PIRSF004983">
    <property type="entry name" value="MenD"/>
    <property type="match status" value="1"/>
</dbReference>
<dbReference type="Gene3D" id="3.40.50.970">
    <property type="match status" value="2"/>
</dbReference>
<comment type="cofactor">
    <cofactor evidence="6">
        <name>thiamine diphosphate</name>
        <dbReference type="ChEBI" id="CHEBI:58937"/>
    </cofactor>
    <text evidence="6">Binds 1 thiamine pyrophosphate per subunit.</text>
</comment>
<dbReference type="GO" id="GO:0000287">
    <property type="term" value="F:magnesium ion binding"/>
    <property type="evidence" value="ECO:0007669"/>
    <property type="project" value="UniProtKB-UniRule"/>
</dbReference>
<evidence type="ECO:0000256" key="5">
    <source>
        <dbReference type="ARBA" id="ARBA00023211"/>
    </source>
</evidence>
<dbReference type="InterPro" id="IPR011766">
    <property type="entry name" value="TPP_enzyme_TPP-bd"/>
</dbReference>
<dbReference type="Gene3D" id="3.40.50.1220">
    <property type="entry name" value="TPP-binding domain"/>
    <property type="match status" value="1"/>
</dbReference>
<keyword evidence="6" id="KW-0474">Menaquinone biosynthesis</keyword>
<dbReference type="InterPro" id="IPR012001">
    <property type="entry name" value="Thiamin_PyroP_enz_TPP-bd_dom"/>
</dbReference>
<dbReference type="NCBIfam" id="TIGR00173">
    <property type="entry name" value="menD"/>
    <property type="match status" value="1"/>
</dbReference>
<evidence type="ECO:0000259" key="7">
    <source>
        <dbReference type="Pfam" id="PF02775"/>
    </source>
</evidence>
<dbReference type="GO" id="GO:0009234">
    <property type="term" value="P:menaquinone biosynthetic process"/>
    <property type="evidence" value="ECO:0007669"/>
    <property type="project" value="UniProtKB-UniRule"/>
</dbReference>
<keyword evidence="2 6" id="KW-0479">Metal-binding</keyword>
<dbReference type="GeneID" id="85017952"/>
<sequence length="554" mass="62033">MFPQIPLAQQILLACKAKGIRHIVLSPGSRNAPLTIGFASDSFFNAYSIVDERCAAFFALGLAQQLREPVVVVCTSGSALLNYYPAVSEAYYSNIPLVVISADRPASKIDIGDGQTIHQRHALALHTAYNANLSEEEQDLNYNTYLLNEALNTAALKCLPVHINAPFEEPLYQTLPAPTVSFHNEVGLKKPVLLNTEKLLQFAKDWNYPKKMVLIGVLPTDAIAQKWFDWLEKDPSILVLTESTANVVADTFIGMIDTFLAPIEKRQLQELLRPDVLISIGGMVVSKKIKEFLRKYPPQAHYYIDEHVGYDTFFALTHHFKTDINTFLETVSPELPPVSSDYKEVWLPLYKETLEKRTAFLADVPFSDMVAYKAILERTPTPYHIQISNSAAIRYAQLFPAKAGWQVFCNRGTSGIDGCTSTAIGASVVQATPTLLITGDLSFFYNSNALWCNYIPKNLKIIVVNNAGGGIFRILPTDKGTPFFETFQETTHSLTAKHLCAMYGFTYLCAQNQEELTKTLETFFSQYESPMLLEVFTPRELNNTILKDYFNVLS</sequence>
<dbReference type="Proteomes" id="UP000182771">
    <property type="component" value="Unassembled WGS sequence"/>
</dbReference>
<keyword evidence="1 6" id="KW-0808">Transferase</keyword>
<dbReference type="InterPro" id="IPR004433">
    <property type="entry name" value="MenaQ_synth_MenD"/>
</dbReference>
<evidence type="ECO:0000256" key="3">
    <source>
        <dbReference type="ARBA" id="ARBA00022842"/>
    </source>
</evidence>
<comment type="similarity">
    <text evidence="6">Belongs to the TPP enzyme family. MenD subfamily.</text>
</comment>
<comment type="cofactor">
    <cofactor evidence="6">
        <name>Mg(2+)</name>
        <dbReference type="ChEBI" id="CHEBI:18420"/>
    </cofactor>
    <cofactor evidence="6">
        <name>Mn(2+)</name>
        <dbReference type="ChEBI" id="CHEBI:29035"/>
    </cofactor>
</comment>
<dbReference type="OrthoDB" id="9791859at2"/>
<gene>
    <name evidence="6" type="primary">menD</name>
    <name evidence="9" type="ORF">SAMN05444420_101174</name>
</gene>
<comment type="pathway">
    <text evidence="6">Quinol/quinone metabolism; 1,4-dihydroxy-2-naphthoate biosynthesis; 1,4-dihydroxy-2-naphthoate from chorismate: step 2/7.</text>
</comment>
<dbReference type="GO" id="GO:0070204">
    <property type="term" value="F:2-succinyl-5-enolpyruvyl-6-hydroxy-3-cyclohexene-1-carboxylic-acid synthase activity"/>
    <property type="evidence" value="ECO:0007669"/>
    <property type="project" value="UniProtKB-UniRule"/>
</dbReference>
<protein>
    <recommendedName>
        <fullName evidence="6">2-succinyl-5-enolpyruvyl-6-hydroxy-3-cyclohexene-1-carboxylate synthase</fullName>
        <shortName evidence="6">SEPHCHC synthase</shortName>
        <ecNumber evidence="6">2.2.1.9</ecNumber>
    </recommendedName>
    <alternativeName>
        <fullName evidence="6">Menaquinone biosynthesis protein MenD</fullName>
    </alternativeName>
</protein>
<dbReference type="EMBL" id="FNND01000001">
    <property type="protein sequence ID" value="SDW07286.1"/>
    <property type="molecule type" value="Genomic_DNA"/>
</dbReference>
<keyword evidence="4 6" id="KW-0786">Thiamine pyrophosphate</keyword>
<keyword evidence="5 6" id="KW-0464">Manganese</keyword>
<comment type="pathway">
    <text evidence="6">Quinol/quinone metabolism; menaquinone biosynthesis.</text>
</comment>
<accession>A0A1H2QJG1</accession>
<keyword evidence="10" id="KW-1185">Reference proteome</keyword>
<dbReference type="Pfam" id="PF02776">
    <property type="entry name" value="TPP_enzyme_N"/>
    <property type="match status" value="1"/>
</dbReference>
<dbReference type="GO" id="GO:0030145">
    <property type="term" value="F:manganese ion binding"/>
    <property type="evidence" value="ECO:0007669"/>
    <property type="project" value="UniProtKB-UniRule"/>
</dbReference>
<dbReference type="GO" id="GO:0030976">
    <property type="term" value="F:thiamine pyrophosphate binding"/>
    <property type="evidence" value="ECO:0007669"/>
    <property type="project" value="UniProtKB-UniRule"/>
</dbReference>
<dbReference type="EC" id="2.2.1.9" evidence="6"/>
<evidence type="ECO:0000256" key="6">
    <source>
        <dbReference type="HAMAP-Rule" id="MF_01659"/>
    </source>
</evidence>
<reference evidence="9 10" key="1">
    <citation type="submission" date="2016-10" db="EMBL/GenBank/DDBJ databases">
        <authorList>
            <person name="Varghese N."/>
            <person name="Submissions S."/>
        </authorList>
    </citation>
    <scope>NUCLEOTIDE SEQUENCE [LARGE SCALE GENOMIC DNA]</scope>
    <source>
        <strain evidence="9 10">DSM 11449</strain>
    </source>
</reference>
<dbReference type="InterPro" id="IPR029061">
    <property type="entry name" value="THDP-binding"/>
</dbReference>
<organism evidence="9 10">
    <name type="scientific">Capnocytophaga granulosa</name>
    <dbReference type="NCBI Taxonomy" id="45242"/>
    <lineage>
        <taxon>Bacteria</taxon>
        <taxon>Pseudomonadati</taxon>
        <taxon>Bacteroidota</taxon>
        <taxon>Flavobacteriia</taxon>
        <taxon>Flavobacteriales</taxon>
        <taxon>Flavobacteriaceae</taxon>
        <taxon>Capnocytophaga</taxon>
    </lineage>
</organism>
<comment type="catalytic activity">
    <reaction evidence="6">
        <text>isochorismate + 2-oxoglutarate + H(+) = 5-enolpyruvoyl-6-hydroxy-2-succinyl-cyclohex-3-ene-1-carboxylate + CO2</text>
        <dbReference type="Rhea" id="RHEA:25593"/>
        <dbReference type="ChEBI" id="CHEBI:15378"/>
        <dbReference type="ChEBI" id="CHEBI:16526"/>
        <dbReference type="ChEBI" id="CHEBI:16810"/>
        <dbReference type="ChEBI" id="CHEBI:29780"/>
        <dbReference type="ChEBI" id="CHEBI:58818"/>
        <dbReference type="EC" id="2.2.1.9"/>
    </reaction>
</comment>
<name>A0A1H2QJG1_9FLAO</name>
<evidence type="ECO:0000256" key="2">
    <source>
        <dbReference type="ARBA" id="ARBA00022723"/>
    </source>
</evidence>
<dbReference type="UniPathway" id="UPA00079"/>
<dbReference type="RefSeq" id="WP_016419481.1">
    <property type="nucleotide sequence ID" value="NZ_FNND01000001.1"/>
</dbReference>
<dbReference type="HAMAP" id="MF_01659">
    <property type="entry name" value="MenD"/>
    <property type="match status" value="1"/>
</dbReference>
<dbReference type="UniPathway" id="UPA01057">
    <property type="reaction ID" value="UER00164"/>
</dbReference>
<dbReference type="SUPFAM" id="SSF52518">
    <property type="entry name" value="Thiamin diphosphate-binding fold (THDP-binding)"/>
    <property type="match status" value="2"/>
</dbReference>
<feature type="domain" description="Thiamine pyrophosphate enzyme TPP-binding" evidence="7">
    <location>
        <begin position="397"/>
        <end position="535"/>
    </location>
</feature>
<evidence type="ECO:0000313" key="9">
    <source>
        <dbReference type="EMBL" id="SDW07286.1"/>
    </source>
</evidence>
<keyword evidence="3 6" id="KW-0460">Magnesium</keyword>
<dbReference type="PANTHER" id="PTHR42916">
    <property type="entry name" value="2-SUCCINYL-5-ENOLPYRUVYL-6-HYDROXY-3-CYCLOHEXENE-1-CARBOXYLATE SYNTHASE"/>
    <property type="match status" value="1"/>
</dbReference>
<feature type="domain" description="Thiamine pyrophosphate enzyme N-terminal TPP-binding" evidence="8">
    <location>
        <begin position="7"/>
        <end position="115"/>
    </location>
</feature>
<dbReference type="PANTHER" id="PTHR42916:SF1">
    <property type="entry name" value="PROTEIN PHYLLO, CHLOROPLASTIC"/>
    <property type="match status" value="1"/>
</dbReference>
<dbReference type="CDD" id="cd02009">
    <property type="entry name" value="TPP_SHCHC_synthase"/>
    <property type="match status" value="1"/>
</dbReference>
<dbReference type="AlphaFoldDB" id="A0A1H2QJG1"/>